<evidence type="ECO:0000256" key="5">
    <source>
        <dbReference type="ARBA" id="ARBA00022989"/>
    </source>
</evidence>
<feature type="transmembrane region" description="Helical" evidence="17">
    <location>
        <begin position="168"/>
        <end position="192"/>
    </location>
</feature>
<comment type="catalytic activity">
    <reaction evidence="10">
        <text>12-octadecanoyloxy-octadecanoate + H2O = 12-hydroxyoctadecanoate + octadecanoate + H(+)</text>
        <dbReference type="Rhea" id="RHEA:52080"/>
        <dbReference type="ChEBI" id="CHEBI:15377"/>
        <dbReference type="ChEBI" id="CHEBI:15378"/>
        <dbReference type="ChEBI" id="CHEBI:25629"/>
        <dbReference type="ChEBI" id="CHEBI:84201"/>
        <dbReference type="ChEBI" id="CHEBI:136330"/>
    </reaction>
    <physiologicalReaction direction="left-to-right" evidence="10">
        <dbReference type="Rhea" id="RHEA:52081"/>
    </physiologicalReaction>
</comment>
<sequence>MSIVTYHVYCRLIGNAIAFLLHSGNSIVLFFAMQGDILKDPDIAMLKATQLKYITIWNVAFQLLFAAMSIICDISAIFKIKKGEKYLNYLRNYRKVFFGAVVWPLSWMIFTIFWPIFIYDRELIFPSFIDKAISLPSNHIMHTAIIPIVIWNLFFLPRSKPTSHKWYLAHIFALFITYLIVVFHNYAILGVWPYPILKNIYGTLYFPLFFLINLCLILIYYVVQWPLTTLIFETCNKSEKMI</sequence>
<dbReference type="InterPro" id="IPR006838">
    <property type="entry name" value="ADTRP_AIG1"/>
</dbReference>
<feature type="transmembrane region" description="Helical" evidence="17">
    <location>
        <begin position="204"/>
        <end position="223"/>
    </location>
</feature>
<comment type="similarity">
    <text evidence="3">Belongs to the AIG1 family.</text>
</comment>
<feature type="transmembrane region" description="Helical" evidence="17">
    <location>
        <begin position="53"/>
        <end position="76"/>
    </location>
</feature>
<feature type="transmembrane region" description="Helical" evidence="17">
    <location>
        <begin position="96"/>
        <end position="119"/>
    </location>
</feature>
<dbReference type="PANTHER" id="PTHR10989">
    <property type="entry name" value="ANDROGEN-INDUCED PROTEIN 1-RELATED"/>
    <property type="match status" value="1"/>
</dbReference>
<evidence type="ECO:0000256" key="6">
    <source>
        <dbReference type="ARBA" id="ARBA00023136"/>
    </source>
</evidence>
<comment type="catalytic activity">
    <reaction evidence="13">
        <text>9-octadecanoyloxy-octadecanoate + H2O = 9-hydroxy-octadecanoate + octadecanoate + H(+)</text>
        <dbReference type="Rhea" id="RHEA:52096"/>
        <dbReference type="ChEBI" id="CHEBI:15377"/>
        <dbReference type="ChEBI" id="CHEBI:15378"/>
        <dbReference type="ChEBI" id="CHEBI:25629"/>
        <dbReference type="ChEBI" id="CHEBI:136286"/>
        <dbReference type="ChEBI" id="CHEBI:136373"/>
    </reaction>
    <physiologicalReaction direction="left-to-right" evidence="13">
        <dbReference type="Rhea" id="RHEA:52097"/>
    </physiologicalReaction>
</comment>
<feature type="non-terminal residue" evidence="18">
    <location>
        <position position="242"/>
    </location>
</feature>
<keyword evidence="6 17" id="KW-0472">Membrane</keyword>
<keyword evidence="5 17" id="KW-1133">Transmembrane helix</keyword>
<keyword evidence="19" id="KW-1185">Reference proteome</keyword>
<comment type="catalytic activity">
    <reaction evidence="16">
        <text>12-(9Z-hexadecenoyloxy)-octadecanoate + H2O = 12-hydroxyoctadecanoate + (9Z)-hexadecenoate + H(+)</text>
        <dbReference type="Rhea" id="RHEA:52072"/>
        <dbReference type="ChEBI" id="CHEBI:15377"/>
        <dbReference type="ChEBI" id="CHEBI:15378"/>
        <dbReference type="ChEBI" id="CHEBI:32372"/>
        <dbReference type="ChEBI" id="CHEBI:84201"/>
        <dbReference type="ChEBI" id="CHEBI:136312"/>
    </reaction>
    <physiologicalReaction direction="left-to-right" evidence="16">
        <dbReference type="Rhea" id="RHEA:52073"/>
    </physiologicalReaction>
</comment>
<evidence type="ECO:0000313" key="19">
    <source>
        <dbReference type="Proteomes" id="UP000838878"/>
    </source>
</evidence>
<comment type="catalytic activity">
    <reaction evidence="1">
        <text>9-(9Z-hexadecenoyloxy)-octadecanoate + H2O = (9Z)-hexadecenoate + 9-hydroxy-octadecanoate + H(+)</text>
        <dbReference type="Rhea" id="RHEA:52068"/>
        <dbReference type="ChEBI" id="CHEBI:15377"/>
        <dbReference type="ChEBI" id="CHEBI:15378"/>
        <dbReference type="ChEBI" id="CHEBI:32372"/>
        <dbReference type="ChEBI" id="CHEBI:136286"/>
        <dbReference type="ChEBI" id="CHEBI:136309"/>
    </reaction>
    <physiologicalReaction direction="left-to-right" evidence="1">
        <dbReference type="Rhea" id="RHEA:52069"/>
    </physiologicalReaction>
</comment>
<evidence type="ECO:0000256" key="2">
    <source>
        <dbReference type="ARBA" id="ARBA00004127"/>
    </source>
</evidence>
<dbReference type="GO" id="GO:0016020">
    <property type="term" value="C:membrane"/>
    <property type="evidence" value="ECO:0007669"/>
    <property type="project" value="InterPro"/>
</dbReference>
<accession>A0A8J9Y2Z7</accession>
<comment type="catalytic activity">
    <reaction evidence="11">
        <text>12-(9Z-octadecenoyloxy)-octadecanoate + H2O = 12-hydroxyoctadecanoate + (9Z)-octadecenoate + H(+)</text>
        <dbReference type="Rhea" id="RHEA:52060"/>
        <dbReference type="ChEBI" id="CHEBI:15377"/>
        <dbReference type="ChEBI" id="CHEBI:15378"/>
        <dbReference type="ChEBI" id="CHEBI:30823"/>
        <dbReference type="ChEBI" id="CHEBI:84201"/>
        <dbReference type="ChEBI" id="CHEBI:136302"/>
    </reaction>
    <physiologicalReaction direction="left-to-right" evidence="11">
        <dbReference type="Rhea" id="RHEA:52061"/>
    </physiologicalReaction>
</comment>
<dbReference type="Proteomes" id="UP000838878">
    <property type="component" value="Chromosome 11"/>
</dbReference>
<dbReference type="PANTHER" id="PTHR10989:SF16">
    <property type="entry name" value="AT02829P-RELATED"/>
    <property type="match status" value="1"/>
</dbReference>
<feature type="transmembrane region" description="Helical" evidence="17">
    <location>
        <begin position="139"/>
        <end position="156"/>
    </location>
</feature>
<comment type="catalytic activity">
    <reaction evidence="12">
        <text>9-(9Z-octadecenoyloxy)-octadecanoate + H2O = 9-hydroxy-octadecanoate + (9Z)-octadecenoate + H(+)</text>
        <dbReference type="Rhea" id="RHEA:52048"/>
        <dbReference type="ChEBI" id="CHEBI:15377"/>
        <dbReference type="ChEBI" id="CHEBI:15378"/>
        <dbReference type="ChEBI" id="CHEBI:30823"/>
        <dbReference type="ChEBI" id="CHEBI:136282"/>
        <dbReference type="ChEBI" id="CHEBI:136286"/>
    </reaction>
    <physiologicalReaction direction="left-to-right" evidence="12">
        <dbReference type="Rhea" id="RHEA:52049"/>
    </physiologicalReaction>
</comment>
<comment type="catalytic activity">
    <reaction evidence="15">
        <text>13-(9Z-hexadecenoyloxy)-octadecanoate + H2O = 13-hydroxy-octadecanoate + (9Z)-hexadecenoate + H(+)</text>
        <dbReference type="Rhea" id="RHEA:52076"/>
        <dbReference type="ChEBI" id="CHEBI:15377"/>
        <dbReference type="ChEBI" id="CHEBI:15378"/>
        <dbReference type="ChEBI" id="CHEBI:32372"/>
        <dbReference type="ChEBI" id="CHEBI:136304"/>
        <dbReference type="ChEBI" id="CHEBI:136315"/>
    </reaction>
    <physiologicalReaction direction="left-to-right" evidence="15">
        <dbReference type="Rhea" id="RHEA:52077"/>
    </physiologicalReaction>
</comment>
<dbReference type="AlphaFoldDB" id="A0A8J9Y2Z7"/>
<evidence type="ECO:0000256" key="17">
    <source>
        <dbReference type="SAM" id="Phobius"/>
    </source>
</evidence>
<gene>
    <name evidence="18" type="ORF">BINO364_LOCUS3610</name>
</gene>
<reference evidence="18" key="1">
    <citation type="submission" date="2021-12" db="EMBL/GenBank/DDBJ databases">
        <authorList>
            <person name="Martin H S."/>
        </authorList>
    </citation>
    <scope>NUCLEOTIDE SEQUENCE</scope>
</reference>
<comment type="catalytic activity">
    <reaction evidence="9">
        <text>9-hexadecanoyloxy-octadecanoate + H2O = 9-hydroxy-octadecanoate + hexadecanoate + H(+)</text>
        <dbReference type="Rhea" id="RHEA:52052"/>
        <dbReference type="ChEBI" id="CHEBI:7896"/>
        <dbReference type="ChEBI" id="CHEBI:15377"/>
        <dbReference type="ChEBI" id="CHEBI:15378"/>
        <dbReference type="ChEBI" id="CHEBI:83670"/>
        <dbReference type="ChEBI" id="CHEBI:136286"/>
    </reaction>
    <physiologicalReaction direction="left-to-right" evidence="9">
        <dbReference type="Rhea" id="RHEA:52053"/>
    </physiologicalReaction>
</comment>
<evidence type="ECO:0000256" key="4">
    <source>
        <dbReference type="ARBA" id="ARBA00022692"/>
    </source>
</evidence>
<dbReference type="OrthoDB" id="1898221at2759"/>
<dbReference type="EMBL" id="OV170231">
    <property type="protein sequence ID" value="CAH0716949.1"/>
    <property type="molecule type" value="Genomic_DNA"/>
</dbReference>
<evidence type="ECO:0008006" key="20">
    <source>
        <dbReference type="Google" id="ProtNLM"/>
    </source>
</evidence>
<keyword evidence="4 17" id="KW-0812">Transmembrane</keyword>
<evidence type="ECO:0000313" key="18">
    <source>
        <dbReference type="EMBL" id="CAH0716949.1"/>
    </source>
</evidence>
<comment type="catalytic activity">
    <reaction evidence="7">
        <text>12-hexadecanoyloxy-octadecanoate + H2O = 12-hydroxyoctadecanoate + hexadecanoate + H(+)</text>
        <dbReference type="Rhea" id="RHEA:52056"/>
        <dbReference type="ChEBI" id="CHEBI:7896"/>
        <dbReference type="ChEBI" id="CHEBI:15377"/>
        <dbReference type="ChEBI" id="CHEBI:15378"/>
        <dbReference type="ChEBI" id="CHEBI:83677"/>
        <dbReference type="ChEBI" id="CHEBI:84201"/>
    </reaction>
    <physiologicalReaction direction="left-to-right" evidence="7">
        <dbReference type="Rhea" id="RHEA:52057"/>
    </physiologicalReaction>
</comment>
<dbReference type="Pfam" id="PF04750">
    <property type="entry name" value="Far-17a_AIG1"/>
    <property type="match status" value="1"/>
</dbReference>
<evidence type="ECO:0000256" key="8">
    <source>
        <dbReference type="ARBA" id="ARBA00047427"/>
    </source>
</evidence>
<protein>
    <recommendedName>
        <fullName evidence="20">Androgen-dependent TFPI-regulating protein-like</fullName>
    </recommendedName>
</protein>
<feature type="transmembrane region" description="Helical" evidence="17">
    <location>
        <begin position="12"/>
        <end position="33"/>
    </location>
</feature>
<evidence type="ECO:0000256" key="14">
    <source>
        <dbReference type="ARBA" id="ARBA00049296"/>
    </source>
</evidence>
<evidence type="ECO:0000256" key="9">
    <source>
        <dbReference type="ARBA" id="ARBA00047863"/>
    </source>
</evidence>
<comment type="catalytic activity">
    <reaction evidence="14">
        <text>13-(9Z-octadecenoyloxy)-octadecanoate + H2O = 13-hydroxy-octadecanoate + (9Z)-octadecenoate + H(+)</text>
        <dbReference type="Rhea" id="RHEA:52064"/>
        <dbReference type="ChEBI" id="CHEBI:15377"/>
        <dbReference type="ChEBI" id="CHEBI:15378"/>
        <dbReference type="ChEBI" id="CHEBI:30823"/>
        <dbReference type="ChEBI" id="CHEBI:136303"/>
        <dbReference type="ChEBI" id="CHEBI:136304"/>
    </reaction>
    <physiologicalReaction direction="left-to-right" evidence="14">
        <dbReference type="Rhea" id="RHEA:52065"/>
    </physiologicalReaction>
</comment>
<evidence type="ECO:0000256" key="12">
    <source>
        <dbReference type="ARBA" id="ARBA00048800"/>
    </source>
</evidence>
<comment type="subcellular location">
    <subcellularLocation>
        <location evidence="2">Endomembrane system</location>
        <topology evidence="2">Multi-pass membrane protein</topology>
    </subcellularLocation>
</comment>
<evidence type="ECO:0000256" key="13">
    <source>
        <dbReference type="ARBA" id="ARBA00049221"/>
    </source>
</evidence>
<evidence type="ECO:0000256" key="11">
    <source>
        <dbReference type="ARBA" id="ARBA00048701"/>
    </source>
</evidence>
<proteinExistence type="inferred from homology"/>
<name>A0A8J9Y2Z7_9NEOP</name>
<evidence type="ECO:0000256" key="1">
    <source>
        <dbReference type="ARBA" id="ARBA00000923"/>
    </source>
</evidence>
<comment type="catalytic activity">
    <reaction evidence="8">
        <text>13-octadecanoyloxy-octadecanoate + H2O = 13-hydroxy-octadecanoate + octadecanoate + H(+)</text>
        <dbReference type="Rhea" id="RHEA:52084"/>
        <dbReference type="ChEBI" id="CHEBI:15377"/>
        <dbReference type="ChEBI" id="CHEBI:15378"/>
        <dbReference type="ChEBI" id="CHEBI:25629"/>
        <dbReference type="ChEBI" id="CHEBI:136304"/>
        <dbReference type="ChEBI" id="CHEBI:136335"/>
    </reaction>
    <physiologicalReaction direction="left-to-right" evidence="8">
        <dbReference type="Rhea" id="RHEA:52085"/>
    </physiologicalReaction>
</comment>
<evidence type="ECO:0000256" key="16">
    <source>
        <dbReference type="ARBA" id="ARBA00049428"/>
    </source>
</evidence>
<evidence type="ECO:0000256" key="7">
    <source>
        <dbReference type="ARBA" id="ARBA00047368"/>
    </source>
</evidence>
<evidence type="ECO:0000256" key="3">
    <source>
        <dbReference type="ARBA" id="ARBA00009300"/>
    </source>
</evidence>
<dbReference type="GO" id="GO:0012505">
    <property type="term" value="C:endomembrane system"/>
    <property type="evidence" value="ECO:0007669"/>
    <property type="project" value="UniProtKB-SubCell"/>
</dbReference>
<evidence type="ECO:0000256" key="10">
    <source>
        <dbReference type="ARBA" id="ARBA00048680"/>
    </source>
</evidence>
<evidence type="ECO:0000256" key="15">
    <source>
        <dbReference type="ARBA" id="ARBA00049322"/>
    </source>
</evidence>
<organism evidence="18 19">
    <name type="scientific">Brenthis ino</name>
    <name type="common">lesser marbled fritillary</name>
    <dbReference type="NCBI Taxonomy" id="405034"/>
    <lineage>
        <taxon>Eukaryota</taxon>
        <taxon>Metazoa</taxon>
        <taxon>Ecdysozoa</taxon>
        <taxon>Arthropoda</taxon>
        <taxon>Hexapoda</taxon>
        <taxon>Insecta</taxon>
        <taxon>Pterygota</taxon>
        <taxon>Neoptera</taxon>
        <taxon>Endopterygota</taxon>
        <taxon>Lepidoptera</taxon>
        <taxon>Glossata</taxon>
        <taxon>Ditrysia</taxon>
        <taxon>Papilionoidea</taxon>
        <taxon>Nymphalidae</taxon>
        <taxon>Heliconiinae</taxon>
        <taxon>Argynnini</taxon>
        <taxon>Brenthis</taxon>
    </lineage>
</organism>